<gene>
    <name evidence="2" type="ORF">EXIGLDRAFT_314360</name>
</gene>
<organism evidence="2 3">
    <name type="scientific">Exidia glandulosa HHB12029</name>
    <dbReference type="NCBI Taxonomy" id="1314781"/>
    <lineage>
        <taxon>Eukaryota</taxon>
        <taxon>Fungi</taxon>
        <taxon>Dikarya</taxon>
        <taxon>Basidiomycota</taxon>
        <taxon>Agaricomycotina</taxon>
        <taxon>Agaricomycetes</taxon>
        <taxon>Auriculariales</taxon>
        <taxon>Exidiaceae</taxon>
        <taxon>Exidia</taxon>
    </lineage>
</organism>
<dbReference type="AlphaFoldDB" id="A0A165CYD5"/>
<keyword evidence="3" id="KW-1185">Reference proteome</keyword>
<sequence>MGVCDEGGSRERNVTGKDEGEEGNLARRSPEGMSGREEIRDGRDVRRADLSRSGREGCPCWRSDLSWRRPRRSYRAGGCRRNEPYKLVAASAEGLAQRLHRLRGFLGQGRARERDRGAGSGVGRACCEPSADTWRRPMRL</sequence>
<dbReference type="Proteomes" id="UP000077266">
    <property type="component" value="Unassembled WGS sequence"/>
</dbReference>
<dbReference type="EMBL" id="KV426271">
    <property type="protein sequence ID" value="KZV83431.1"/>
    <property type="molecule type" value="Genomic_DNA"/>
</dbReference>
<evidence type="ECO:0000313" key="3">
    <source>
        <dbReference type="Proteomes" id="UP000077266"/>
    </source>
</evidence>
<evidence type="ECO:0000256" key="1">
    <source>
        <dbReference type="SAM" id="MobiDB-lite"/>
    </source>
</evidence>
<protein>
    <submittedName>
        <fullName evidence="2">Uncharacterized protein</fullName>
    </submittedName>
</protein>
<feature type="region of interest" description="Disordered" evidence="1">
    <location>
        <begin position="1"/>
        <end position="57"/>
    </location>
</feature>
<evidence type="ECO:0000313" key="2">
    <source>
        <dbReference type="EMBL" id="KZV83431.1"/>
    </source>
</evidence>
<reference evidence="2 3" key="1">
    <citation type="journal article" date="2016" name="Mol. Biol. Evol.">
        <title>Comparative Genomics of Early-Diverging Mushroom-Forming Fungi Provides Insights into the Origins of Lignocellulose Decay Capabilities.</title>
        <authorList>
            <person name="Nagy L.G."/>
            <person name="Riley R."/>
            <person name="Tritt A."/>
            <person name="Adam C."/>
            <person name="Daum C."/>
            <person name="Floudas D."/>
            <person name="Sun H."/>
            <person name="Yadav J.S."/>
            <person name="Pangilinan J."/>
            <person name="Larsson K.H."/>
            <person name="Matsuura K."/>
            <person name="Barry K."/>
            <person name="Labutti K."/>
            <person name="Kuo R."/>
            <person name="Ohm R.A."/>
            <person name="Bhattacharya S.S."/>
            <person name="Shirouzu T."/>
            <person name="Yoshinaga Y."/>
            <person name="Martin F.M."/>
            <person name="Grigoriev I.V."/>
            <person name="Hibbett D.S."/>
        </authorList>
    </citation>
    <scope>NUCLEOTIDE SEQUENCE [LARGE SCALE GENOMIC DNA]</scope>
    <source>
        <strain evidence="2 3">HHB12029</strain>
    </source>
</reference>
<accession>A0A165CYD5</accession>
<feature type="compositionally biased region" description="Basic and acidic residues" evidence="1">
    <location>
        <begin position="7"/>
        <end position="55"/>
    </location>
</feature>
<proteinExistence type="predicted"/>
<name>A0A165CYD5_EXIGL</name>
<dbReference type="InParanoid" id="A0A165CYD5"/>